<dbReference type="PANTHER" id="PTHR32196">
    <property type="entry name" value="ABC TRANSPORTER PERMEASE PROTEIN YPHD-RELATED-RELATED"/>
    <property type="match status" value="1"/>
</dbReference>
<feature type="transmembrane region" description="Helical" evidence="6">
    <location>
        <begin position="216"/>
        <end position="240"/>
    </location>
</feature>
<feature type="transmembrane region" description="Helical" evidence="6">
    <location>
        <begin position="260"/>
        <end position="287"/>
    </location>
</feature>
<organism evidence="7 8">
    <name type="scientific">Paenibacillus apii</name>
    <dbReference type="NCBI Taxonomy" id="1850370"/>
    <lineage>
        <taxon>Bacteria</taxon>
        <taxon>Bacillati</taxon>
        <taxon>Bacillota</taxon>
        <taxon>Bacilli</taxon>
        <taxon>Bacillales</taxon>
        <taxon>Paenibacillaceae</taxon>
        <taxon>Paenibacillus</taxon>
    </lineage>
</organism>
<evidence type="ECO:0000256" key="2">
    <source>
        <dbReference type="ARBA" id="ARBA00022475"/>
    </source>
</evidence>
<feature type="transmembrane region" description="Helical" evidence="6">
    <location>
        <begin position="138"/>
        <end position="158"/>
    </location>
</feature>
<feature type="transmembrane region" description="Helical" evidence="6">
    <location>
        <begin position="60"/>
        <end position="79"/>
    </location>
</feature>
<dbReference type="AlphaFoldDB" id="A0A6M1PPQ9"/>
<evidence type="ECO:0000256" key="1">
    <source>
        <dbReference type="ARBA" id="ARBA00004651"/>
    </source>
</evidence>
<comment type="subcellular location">
    <subcellularLocation>
        <location evidence="1">Cell membrane</location>
        <topology evidence="1">Multi-pass membrane protein</topology>
    </subcellularLocation>
</comment>
<evidence type="ECO:0000313" key="8">
    <source>
        <dbReference type="Proteomes" id="UP000480151"/>
    </source>
</evidence>
<feature type="transmembrane region" description="Helical" evidence="6">
    <location>
        <begin position="178"/>
        <end position="195"/>
    </location>
</feature>
<feature type="transmembrane region" description="Helical" evidence="6">
    <location>
        <begin position="108"/>
        <end position="126"/>
    </location>
</feature>
<dbReference type="InterPro" id="IPR001851">
    <property type="entry name" value="ABC_transp_permease"/>
</dbReference>
<dbReference type="EMBL" id="JAAKGU010000014">
    <property type="protein sequence ID" value="NGM85260.1"/>
    <property type="molecule type" value="Genomic_DNA"/>
</dbReference>
<dbReference type="PANTHER" id="PTHR32196:SF72">
    <property type="entry name" value="RIBOSE IMPORT PERMEASE PROTEIN RBSC"/>
    <property type="match status" value="1"/>
</dbReference>
<evidence type="ECO:0000256" key="5">
    <source>
        <dbReference type="ARBA" id="ARBA00023136"/>
    </source>
</evidence>
<evidence type="ECO:0000313" key="7">
    <source>
        <dbReference type="EMBL" id="NGM85260.1"/>
    </source>
</evidence>
<keyword evidence="2" id="KW-1003">Cell membrane</keyword>
<protein>
    <submittedName>
        <fullName evidence="7">ABC transporter permease</fullName>
    </submittedName>
</protein>
<feature type="transmembrane region" description="Helical" evidence="6">
    <location>
        <begin position="21"/>
        <end position="40"/>
    </location>
</feature>
<proteinExistence type="predicted"/>
<dbReference type="RefSeq" id="WP_165103375.1">
    <property type="nucleotide sequence ID" value="NZ_JAAKGU010000014.1"/>
</dbReference>
<dbReference type="GO" id="GO:0005886">
    <property type="term" value="C:plasma membrane"/>
    <property type="evidence" value="ECO:0007669"/>
    <property type="project" value="UniProtKB-SubCell"/>
</dbReference>
<dbReference type="Proteomes" id="UP000480151">
    <property type="component" value="Unassembled WGS sequence"/>
</dbReference>
<sequence length="335" mass="34916">MKLSDTAGLESPDKKKKIKGNIAFEAIGLFVFYMAITLFFSASTENFFSTSNALNILDNASVLGIVAIGQTFALITGGFDLSVGGIVPLGAVMFVVFSNSGIDPYTSILLVILIGGLVGFINGVFITRFKINPLITTLATLSITAGLAKVITGGLTTILEDLDAAVLAGRNAGVPNHVWILAVLAVLGFYTLKYTKFGRSLYAMGGNKEASRLAGIRVDLTTVIVYIICGVLAAFAGIVLASQLMAGSGTMGSTYNLDSITAVILGGGSLTGGQGGVIGTIVGVLILGTLSNGMAIMQVQTFYQEIVTGIVLLLAVNFNNIRAAWINKIQNKRGK</sequence>
<dbReference type="Pfam" id="PF02653">
    <property type="entry name" value="BPD_transp_2"/>
    <property type="match status" value="1"/>
</dbReference>
<name>A0A6M1PPQ9_9BACL</name>
<keyword evidence="5 6" id="KW-0472">Membrane</keyword>
<evidence type="ECO:0000256" key="3">
    <source>
        <dbReference type="ARBA" id="ARBA00022692"/>
    </source>
</evidence>
<reference evidence="7 8" key="1">
    <citation type="submission" date="2020-02" db="EMBL/GenBank/DDBJ databases">
        <authorList>
            <person name="Gao J."/>
            <person name="Sun J."/>
        </authorList>
    </citation>
    <scope>NUCLEOTIDE SEQUENCE [LARGE SCALE GENOMIC DNA]</scope>
    <source>
        <strain evidence="7 8">7124</strain>
    </source>
</reference>
<gene>
    <name evidence="7" type="ORF">G5B47_22920</name>
</gene>
<accession>A0A6M1PPQ9</accession>
<keyword evidence="3 6" id="KW-0812">Transmembrane</keyword>
<evidence type="ECO:0000256" key="4">
    <source>
        <dbReference type="ARBA" id="ARBA00022989"/>
    </source>
</evidence>
<dbReference type="CDD" id="cd06579">
    <property type="entry name" value="TM_PBP1_transp_AraH_like"/>
    <property type="match status" value="1"/>
</dbReference>
<keyword evidence="4 6" id="KW-1133">Transmembrane helix</keyword>
<dbReference type="GO" id="GO:0022857">
    <property type="term" value="F:transmembrane transporter activity"/>
    <property type="evidence" value="ECO:0007669"/>
    <property type="project" value="InterPro"/>
</dbReference>
<evidence type="ECO:0000256" key="6">
    <source>
        <dbReference type="SAM" id="Phobius"/>
    </source>
</evidence>
<keyword evidence="8" id="KW-1185">Reference proteome</keyword>
<comment type="caution">
    <text evidence="7">The sequence shown here is derived from an EMBL/GenBank/DDBJ whole genome shotgun (WGS) entry which is preliminary data.</text>
</comment>